<keyword evidence="18" id="KW-0479">Metal-binding</keyword>
<evidence type="ECO:0000256" key="9">
    <source>
        <dbReference type="ARBA" id="ARBA00022840"/>
    </source>
</evidence>
<feature type="binding site" evidence="17">
    <location>
        <position position="33"/>
    </location>
    <ligand>
        <name>ATP</name>
        <dbReference type="ChEBI" id="CHEBI:30616"/>
    </ligand>
</feature>
<evidence type="ECO:0000256" key="1">
    <source>
        <dbReference type="ARBA" id="ARBA00004651"/>
    </source>
</evidence>
<evidence type="ECO:0000256" key="4">
    <source>
        <dbReference type="ARBA" id="ARBA00022516"/>
    </source>
</evidence>
<gene>
    <name evidence="20" type="ORF">BCY91_05485</name>
</gene>
<keyword evidence="3" id="KW-1003">Cell membrane</keyword>
<keyword evidence="9 17" id="KW-0067">ATP-binding</keyword>
<evidence type="ECO:0000256" key="8">
    <source>
        <dbReference type="ARBA" id="ARBA00022777"/>
    </source>
</evidence>
<dbReference type="InterPro" id="IPR033717">
    <property type="entry name" value="UDPK"/>
</dbReference>
<name>A0A419S690_9SPHI</name>
<comment type="cofactor">
    <cofactor evidence="18">
        <name>Mg(2+)</name>
        <dbReference type="ChEBI" id="CHEBI:18420"/>
    </cofactor>
    <text evidence="18">Mn(2+), Zn(2+), Cd(2+) and Co(2+) support activity to lesser extents.</text>
</comment>
<feature type="binding site" evidence="17">
    <location>
        <begin position="99"/>
        <end position="100"/>
    </location>
    <ligand>
        <name>ATP</name>
        <dbReference type="ChEBI" id="CHEBI:30616"/>
    </ligand>
</feature>
<keyword evidence="11" id="KW-0443">Lipid metabolism</keyword>
<evidence type="ECO:0000256" key="3">
    <source>
        <dbReference type="ARBA" id="ARBA00022475"/>
    </source>
</evidence>
<evidence type="ECO:0000256" key="14">
    <source>
        <dbReference type="ARBA" id="ARBA00023264"/>
    </source>
</evidence>
<dbReference type="Proteomes" id="UP000283433">
    <property type="component" value="Unassembled WGS sequence"/>
</dbReference>
<evidence type="ECO:0000256" key="13">
    <source>
        <dbReference type="ARBA" id="ARBA00023209"/>
    </source>
</evidence>
<keyword evidence="18" id="KW-0460">Magnesium</keyword>
<evidence type="ECO:0000313" key="21">
    <source>
        <dbReference type="Proteomes" id="UP000283433"/>
    </source>
</evidence>
<feature type="binding site" evidence="17">
    <location>
        <position position="21"/>
    </location>
    <ligand>
        <name>ATP</name>
        <dbReference type="ChEBI" id="CHEBI:30616"/>
    </ligand>
</feature>
<evidence type="ECO:0000256" key="5">
    <source>
        <dbReference type="ARBA" id="ARBA00022679"/>
    </source>
</evidence>
<accession>A0A419S690</accession>
<keyword evidence="13" id="KW-0594">Phospholipid biosynthesis</keyword>
<dbReference type="GO" id="GO:0005886">
    <property type="term" value="C:plasma membrane"/>
    <property type="evidence" value="ECO:0007669"/>
    <property type="project" value="UniProtKB-SubCell"/>
</dbReference>
<reference evidence="20 21" key="1">
    <citation type="submission" date="2016-07" db="EMBL/GenBank/DDBJ databases">
        <title>Genome of Pelobium manganitolerans.</title>
        <authorList>
            <person name="Wu S."/>
            <person name="Wang G."/>
        </authorList>
    </citation>
    <scope>NUCLEOTIDE SEQUENCE [LARGE SCALE GENOMIC DNA]</scope>
    <source>
        <strain evidence="20 21">YS-25</strain>
    </source>
</reference>
<dbReference type="EMBL" id="MBTA01000023">
    <property type="protein sequence ID" value="RKD16323.1"/>
    <property type="molecule type" value="Genomic_DNA"/>
</dbReference>
<proteinExistence type="inferred from homology"/>
<dbReference type="AlphaFoldDB" id="A0A419S690"/>
<dbReference type="PANTHER" id="PTHR34299:SF1">
    <property type="entry name" value="DIACYLGLYCEROL KINASE"/>
    <property type="match status" value="1"/>
</dbReference>
<evidence type="ECO:0000256" key="10">
    <source>
        <dbReference type="ARBA" id="ARBA00022989"/>
    </source>
</evidence>
<dbReference type="Gene3D" id="1.10.287.3610">
    <property type="match status" value="1"/>
</dbReference>
<comment type="subcellular location">
    <subcellularLocation>
        <location evidence="1">Cell membrane</location>
        <topology evidence="1">Multi-pass membrane protein</topology>
    </subcellularLocation>
</comment>
<evidence type="ECO:0000256" key="2">
    <source>
        <dbReference type="ARBA" id="ARBA00005967"/>
    </source>
</evidence>
<keyword evidence="6 19" id="KW-0812">Transmembrane</keyword>
<evidence type="ECO:0000313" key="20">
    <source>
        <dbReference type="EMBL" id="RKD16323.1"/>
    </source>
</evidence>
<evidence type="ECO:0000256" key="16">
    <source>
        <dbReference type="PIRSR" id="PIRSR600829-2"/>
    </source>
</evidence>
<feature type="transmembrane region" description="Helical" evidence="19">
    <location>
        <begin position="36"/>
        <end position="56"/>
    </location>
</feature>
<evidence type="ECO:0000256" key="7">
    <source>
        <dbReference type="ARBA" id="ARBA00022741"/>
    </source>
</evidence>
<evidence type="ECO:0000256" key="19">
    <source>
        <dbReference type="SAM" id="Phobius"/>
    </source>
</evidence>
<dbReference type="OrthoDB" id="1493837at2"/>
<evidence type="ECO:0000256" key="6">
    <source>
        <dbReference type="ARBA" id="ARBA00022692"/>
    </source>
</evidence>
<evidence type="ECO:0000256" key="18">
    <source>
        <dbReference type="PIRSR" id="PIRSR600829-4"/>
    </source>
</evidence>
<feature type="binding site" evidence="17">
    <location>
        <position position="81"/>
    </location>
    <ligand>
        <name>ATP</name>
        <dbReference type="ChEBI" id="CHEBI:30616"/>
    </ligand>
</feature>
<dbReference type="GO" id="GO:0008654">
    <property type="term" value="P:phospholipid biosynthetic process"/>
    <property type="evidence" value="ECO:0007669"/>
    <property type="project" value="UniProtKB-KW"/>
</dbReference>
<sequence length="131" mass="14538">MNQQTNKQRFSLRKRVSSFKYAVDGLKVLLAEEHNARIHMVVAVLVVIFGFIMDIGYAEWGLLLFTIGFVLVAEIFNTCVEAVCDVLCPEKDIRIKKIKDLAALAVLVAAVVAVAVGCLVFLPRLVSWLVC</sequence>
<comment type="similarity">
    <text evidence="2">Belongs to the bacterial diacylglycerol kinase family.</text>
</comment>
<organism evidence="20 21">
    <name type="scientific">Pelobium manganitolerans</name>
    <dbReference type="NCBI Taxonomy" id="1842495"/>
    <lineage>
        <taxon>Bacteria</taxon>
        <taxon>Pseudomonadati</taxon>
        <taxon>Bacteroidota</taxon>
        <taxon>Sphingobacteriia</taxon>
        <taxon>Sphingobacteriales</taxon>
        <taxon>Sphingobacteriaceae</taxon>
        <taxon>Pelobium</taxon>
    </lineage>
</organism>
<keyword evidence="5" id="KW-0808">Transferase</keyword>
<dbReference type="RefSeq" id="WP_120181822.1">
    <property type="nucleotide sequence ID" value="NZ_MBTA01000023.1"/>
</dbReference>
<evidence type="ECO:0000256" key="12">
    <source>
        <dbReference type="ARBA" id="ARBA00023136"/>
    </source>
</evidence>
<protein>
    <submittedName>
        <fullName evidence="20">Diacylglycerol kinase</fullName>
    </submittedName>
</protein>
<keyword evidence="21" id="KW-1185">Reference proteome</keyword>
<dbReference type="PANTHER" id="PTHR34299">
    <property type="entry name" value="DIACYLGLYCEROL KINASE"/>
    <property type="match status" value="1"/>
</dbReference>
<dbReference type="InterPro" id="IPR000829">
    <property type="entry name" value="DAGK"/>
</dbReference>
<dbReference type="GO" id="GO:0005524">
    <property type="term" value="F:ATP binding"/>
    <property type="evidence" value="ECO:0007669"/>
    <property type="project" value="UniProtKB-KW"/>
</dbReference>
<evidence type="ECO:0000256" key="15">
    <source>
        <dbReference type="PIRSR" id="PIRSR600829-1"/>
    </source>
</evidence>
<keyword evidence="4" id="KW-0444">Lipid biosynthesis</keyword>
<feature type="binding site" evidence="16">
    <location>
        <position position="74"/>
    </location>
    <ligand>
        <name>substrate</name>
    </ligand>
</feature>
<comment type="caution">
    <text evidence="20">The sequence shown here is derived from an EMBL/GenBank/DDBJ whole genome shotgun (WGS) entry which is preliminary data.</text>
</comment>
<evidence type="ECO:0000256" key="11">
    <source>
        <dbReference type="ARBA" id="ARBA00023098"/>
    </source>
</evidence>
<feature type="transmembrane region" description="Helical" evidence="19">
    <location>
        <begin position="62"/>
        <end position="80"/>
    </location>
</feature>
<feature type="binding site" evidence="18">
    <location>
        <position position="81"/>
    </location>
    <ligand>
        <name>a divalent metal cation</name>
        <dbReference type="ChEBI" id="CHEBI:60240"/>
    </ligand>
</feature>
<dbReference type="Pfam" id="PF01219">
    <property type="entry name" value="DAGK_prokar"/>
    <property type="match status" value="1"/>
</dbReference>
<dbReference type="InterPro" id="IPR036945">
    <property type="entry name" value="DAGK_sf"/>
</dbReference>
<keyword evidence="14" id="KW-1208">Phospholipid metabolism</keyword>
<dbReference type="GO" id="GO:0046872">
    <property type="term" value="F:metal ion binding"/>
    <property type="evidence" value="ECO:0007669"/>
    <property type="project" value="UniProtKB-KW"/>
</dbReference>
<feature type="binding site" evidence="18">
    <location>
        <position position="33"/>
    </location>
    <ligand>
        <name>a divalent metal cation</name>
        <dbReference type="ChEBI" id="CHEBI:60240"/>
    </ligand>
</feature>
<keyword evidence="7 17" id="KW-0547">Nucleotide-binding</keyword>
<dbReference type="CDD" id="cd14265">
    <property type="entry name" value="UDPK_IM_like"/>
    <property type="match status" value="1"/>
</dbReference>
<feature type="active site" description="Proton acceptor" evidence="15">
    <location>
        <position position="74"/>
    </location>
</feature>
<keyword evidence="10 19" id="KW-1133">Transmembrane helix</keyword>
<feature type="transmembrane region" description="Helical" evidence="19">
    <location>
        <begin position="101"/>
        <end position="122"/>
    </location>
</feature>
<evidence type="ECO:0000256" key="17">
    <source>
        <dbReference type="PIRSR" id="PIRSR600829-3"/>
    </source>
</evidence>
<keyword evidence="8 20" id="KW-0418">Kinase</keyword>
<dbReference type="GO" id="GO:0016301">
    <property type="term" value="F:kinase activity"/>
    <property type="evidence" value="ECO:0007669"/>
    <property type="project" value="UniProtKB-KW"/>
</dbReference>
<keyword evidence="12 19" id="KW-0472">Membrane</keyword>